<name>A0A9P6HPM1_9AGAM</name>
<accession>A0A9P6HPM1</accession>
<sequence>RSLDPILGIFTGVFAYYLAENHPRTGFAPEEKLRPLVQWKWAQYRAKRDKKLESLEANVDWTGLSPEGGKQ</sequence>
<reference evidence="1" key="1">
    <citation type="journal article" date="2020" name="Nat. Commun.">
        <title>Large-scale genome sequencing of mycorrhizal fungi provides insights into the early evolution of symbiotic traits.</title>
        <authorList>
            <person name="Miyauchi S."/>
            <person name="Kiss E."/>
            <person name="Kuo A."/>
            <person name="Drula E."/>
            <person name="Kohler A."/>
            <person name="Sanchez-Garcia M."/>
            <person name="Morin E."/>
            <person name="Andreopoulos B."/>
            <person name="Barry K.W."/>
            <person name="Bonito G."/>
            <person name="Buee M."/>
            <person name="Carver A."/>
            <person name="Chen C."/>
            <person name="Cichocki N."/>
            <person name="Clum A."/>
            <person name="Culley D."/>
            <person name="Crous P.W."/>
            <person name="Fauchery L."/>
            <person name="Girlanda M."/>
            <person name="Hayes R.D."/>
            <person name="Keri Z."/>
            <person name="LaButti K."/>
            <person name="Lipzen A."/>
            <person name="Lombard V."/>
            <person name="Magnuson J."/>
            <person name="Maillard F."/>
            <person name="Murat C."/>
            <person name="Nolan M."/>
            <person name="Ohm R.A."/>
            <person name="Pangilinan J."/>
            <person name="Pereira M.F."/>
            <person name="Perotto S."/>
            <person name="Peter M."/>
            <person name="Pfister S."/>
            <person name="Riley R."/>
            <person name="Sitrit Y."/>
            <person name="Stielow J.B."/>
            <person name="Szollosi G."/>
            <person name="Zifcakova L."/>
            <person name="Stursova M."/>
            <person name="Spatafora J.W."/>
            <person name="Tedersoo L."/>
            <person name="Vaario L.M."/>
            <person name="Yamada A."/>
            <person name="Yan M."/>
            <person name="Wang P."/>
            <person name="Xu J."/>
            <person name="Bruns T."/>
            <person name="Baldrian P."/>
            <person name="Vilgalys R."/>
            <person name="Dunand C."/>
            <person name="Henrissat B."/>
            <person name="Grigoriev I.V."/>
            <person name="Hibbett D."/>
            <person name="Nagy L.G."/>
            <person name="Martin F.M."/>
        </authorList>
    </citation>
    <scope>NUCLEOTIDE SEQUENCE</scope>
    <source>
        <strain evidence="1">UH-Tt-Lm1</strain>
    </source>
</reference>
<organism evidence="1 2">
    <name type="scientific">Thelephora terrestris</name>
    <dbReference type="NCBI Taxonomy" id="56493"/>
    <lineage>
        <taxon>Eukaryota</taxon>
        <taxon>Fungi</taxon>
        <taxon>Dikarya</taxon>
        <taxon>Basidiomycota</taxon>
        <taxon>Agaricomycotina</taxon>
        <taxon>Agaricomycetes</taxon>
        <taxon>Thelephorales</taxon>
        <taxon>Thelephoraceae</taxon>
        <taxon>Thelephora</taxon>
    </lineage>
</organism>
<dbReference type="EMBL" id="WIUZ02000001">
    <property type="protein sequence ID" value="KAF9792096.1"/>
    <property type="molecule type" value="Genomic_DNA"/>
</dbReference>
<dbReference type="Pfam" id="PF11654">
    <property type="entry name" value="NCE101"/>
    <property type="match status" value="1"/>
</dbReference>
<dbReference type="InterPro" id="IPR024242">
    <property type="entry name" value="NCE101"/>
</dbReference>
<feature type="non-terminal residue" evidence="1">
    <location>
        <position position="1"/>
    </location>
</feature>
<dbReference type="OrthoDB" id="5593278at2759"/>
<dbReference type="Proteomes" id="UP000736335">
    <property type="component" value="Unassembled WGS sequence"/>
</dbReference>
<reference evidence="1" key="2">
    <citation type="submission" date="2020-11" db="EMBL/GenBank/DDBJ databases">
        <authorList>
            <consortium name="DOE Joint Genome Institute"/>
            <person name="Kuo A."/>
            <person name="Miyauchi S."/>
            <person name="Kiss E."/>
            <person name="Drula E."/>
            <person name="Kohler A."/>
            <person name="Sanchez-Garcia M."/>
            <person name="Andreopoulos B."/>
            <person name="Barry K.W."/>
            <person name="Bonito G."/>
            <person name="Buee M."/>
            <person name="Carver A."/>
            <person name="Chen C."/>
            <person name="Cichocki N."/>
            <person name="Clum A."/>
            <person name="Culley D."/>
            <person name="Crous P.W."/>
            <person name="Fauchery L."/>
            <person name="Girlanda M."/>
            <person name="Hayes R."/>
            <person name="Keri Z."/>
            <person name="Labutti K."/>
            <person name="Lipzen A."/>
            <person name="Lombard V."/>
            <person name="Magnuson J."/>
            <person name="Maillard F."/>
            <person name="Morin E."/>
            <person name="Murat C."/>
            <person name="Nolan M."/>
            <person name="Ohm R."/>
            <person name="Pangilinan J."/>
            <person name="Pereira M."/>
            <person name="Perotto S."/>
            <person name="Peter M."/>
            <person name="Riley R."/>
            <person name="Sitrit Y."/>
            <person name="Stielow B."/>
            <person name="Szollosi G."/>
            <person name="Zifcakova L."/>
            <person name="Stursova M."/>
            <person name="Spatafora J.W."/>
            <person name="Tedersoo L."/>
            <person name="Vaario L.-M."/>
            <person name="Yamada A."/>
            <person name="Yan M."/>
            <person name="Wang P."/>
            <person name="Xu J."/>
            <person name="Bruns T."/>
            <person name="Baldrian P."/>
            <person name="Vilgalys R."/>
            <person name="Henrissat B."/>
            <person name="Grigoriev I.V."/>
            <person name="Hibbett D."/>
            <person name="Nagy L.G."/>
            <person name="Martin F.M."/>
        </authorList>
    </citation>
    <scope>NUCLEOTIDE SEQUENCE</scope>
    <source>
        <strain evidence="1">UH-Tt-Lm1</strain>
    </source>
</reference>
<evidence type="ECO:0000313" key="2">
    <source>
        <dbReference type="Proteomes" id="UP000736335"/>
    </source>
</evidence>
<keyword evidence="2" id="KW-1185">Reference proteome</keyword>
<dbReference type="AlphaFoldDB" id="A0A9P6HPM1"/>
<protein>
    <submittedName>
        <fullName evidence="1">Uncharacterized protein</fullName>
    </submittedName>
</protein>
<comment type="caution">
    <text evidence="1">The sequence shown here is derived from an EMBL/GenBank/DDBJ whole genome shotgun (WGS) entry which is preliminary data.</text>
</comment>
<dbReference type="GO" id="GO:0009306">
    <property type="term" value="P:protein secretion"/>
    <property type="evidence" value="ECO:0007669"/>
    <property type="project" value="InterPro"/>
</dbReference>
<evidence type="ECO:0000313" key="1">
    <source>
        <dbReference type="EMBL" id="KAF9792096.1"/>
    </source>
</evidence>
<gene>
    <name evidence="1" type="ORF">BJ322DRAFT_996996</name>
</gene>
<proteinExistence type="predicted"/>